<gene>
    <name evidence="2" type="ORF">AR438_10925</name>
</gene>
<evidence type="ECO:0000259" key="1">
    <source>
        <dbReference type="Pfam" id="PF06855"/>
    </source>
</evidence>
<dbReference type="EMBL" id="LLYZ01000005">
    <property type="protein sequence ID" value="KQK26086.1"/>
    <property type="molecule type" value="Genomic_DNA"/>
</dbReference>
<dbReference type="InterPro" id="IPR023089">
    <property type="entry name" value="YozE_SAM-like"/>
</dbReference>
<dbReference type="Proteomes" id="UP000051682">
    <property type="component" value="Unassembled WGS sequence"/>
</dbReference>
<dbReference type="OrthoDB" id="1454071at2"/>
<evidence type="ECO:0000313" key="3">
    <source>
        <dbReference type="Proteomes" id="UP000051682"/>
    </source>
</evidence>
<sequence>MTINEFIIRCSLADSIISDFANDILEDKNLPSQKSEREIIDYLDFQTRQTGINDVFQKFLAEFRKK</sequence>
<proteinExistence type="predicted"/>
<dbReference type="Gene3D" id="1.10.150.260">
    <property type="entry name" value="YozE SAM-like"/>
    <property type="match status" value="1"/>
</dbReference>
<name>A0A0Q3P9A3_9FLAO</name>
<dbReference type="RefSeq" id="WP_056015128.1">
    <property type="nucleotide sequence ID" value="NZ_LLYZ01000005.1"/>
</dbReference>
<dbReference type="AlphaFoldDB" id="A0A0Q3P9A3"/>
<reference evidence="2 3" key="1">
    <citation type="submission" date="2015-10" db="EMBL/GenBank/DDBJ databases">
        <title>Chryseobacterium aquaticum genome.</title>
        <authorList>
            <person name="Newman J.D."/>
            <person name="Ferguson M.B."/>
            <person name="Miller J.R."/>
        </authorList>
    </citation>
    <scope>NUCLEOTIDE SEQUENCE [LARGE SCALE GENOMIC DNA]</scope>
    <source>
        <strain evidence="2 3">KCTC 12483</strain>
    </source>
</reference>
<accession>A0A0Q3P9A3</accession>
<keyword evidence="3" id="KW-1185">Reference proteome</keyword>
<comment type="caution">
    <text evidence="2">The sequence shown here is derived from an EMBL/GenBank/DDBJ whole genome shotgun (WGS) entry which is preliminary data.</text>
</comment>
<dbReference type="SUPFAM" id="SSF140652">
    <property type="entry name" value="YozE-like"/>
    <property type="match status" value="1"/>
</dbReference>
<evidence type="ECO:0000313" key="2">
    <source>
        <dbReference type="EMBL" id="KQK26086.1"/>
    </source>
</evidence>
<protein>
    <recommendedName>
        <fullName evidence="1">YozE SAM-like domain-containing protein</fullName>
    </recommendedName>
</protein>
<dbReference type="STRING" id="452084.AR438_10925"/>
<dbReference type="Pfam" id="PF06855">
    <property type="entry name" value="YozE_SAM_like"/>
    <property type="match status" value="1"/>
</dbReference>
<organism evidence="2 3">
    <name type="scientific">Chryseobacterium aquaticum</name>
    <dbReference type="NCBI Taxonomy" id="452084"/>
    <lineage>
        <taxon>Bacteria</taxon>
        <taxon>Pseudomonadati</taxon>
        <taxon>Bacteroidota</taxon>
        <taxon>Flavobacteriia</taxon>
        <taxon>Flavobacteriales</taxon>
        <taxon>Weeksellaceae</taxon>
        <taxon>Chryseobacterium group</taxon>
        <taxon>Chryseobacterium</taxon>
    </lineage>
</organism>
<feature type="domain" description="YozE SAM-like" evidence="1">
    <location>
        <begin position="9"/>
        <end position="64"/>
    </location>
</feature>
<dbReference type="InterPro" id="IPR036806">
    <property type="entry name" value="YozE_SAM-like_sf"/>
</dbReference>